<keyword evidence="3" id="KW-1185">Reference proteome</keyword>
<dbReference type="SUPFAM" id="SSF82714">
    <property type="entry name" value="Multidrug efflux transporter AcrB TolC docking domain, DN and DC subdomains"/>
    <property type="match status" value="1"/>
</dbReference>
<dbReference type="InterPro" id="IPR001036">
    <property type="entry name" value="Acrflvin-R"/>
</dbReference>
<feature type="transmembrane region" description="Helical" evidence="1">
    <location>
        <begin position="529"/>
        <end position="550"/>
    </location>
</feature>
<dbReference type="Gene3D" id="3.30.70.1430">
    <property type="entry name" value="Multidrug efflux transporter AcrB pore domain"/>
    <property type="match status" value="2"/>
</dbReference>
<dbReference type="Pfam" id="PF00873">
    <property type="entry name" value="ACR_tran"/>
    <property type="match status" value="1"/>
</dbReference>
<dbReference type="RefSeq" id="WP_147869037.1">
    <property type="nucleotide sequence ID" value="NZ_CP036264.1"/>
</dbReference>
<feature type="transmembrane region" description="Helical" evidence="1">
    <location>
        <begin position="963"/>
        <end position="982"/>
    </location>
</feature>
<feature type="transmembrane region" description="Helical" evidence="1">
    <location>
        <begin position="466"/>
        <end position="486"/>
    </location>
</feature>
<feature type="transmembrane region" description="Helical" evidence="1">
    <location>
        <begin position="387"/>
        <end position="408"/>
    </location>
</feature>
<dbReference type="PANTHER" id="PTHR32063">
    <property type="match status" value="1"/>
</dbReference>
<feature type="transmembrane region" description="Helical" evidence="1">
    <location>
        <begin position="336"/>
        <end position="356"/>
    </location>
</feature>
<dbReference type="Gene3D" id="3.30.70.1440">
    <property type="entry name" value="Multidrug efflux transporter AcrB pore domain"/>
    <property type="match status" value="1"/>
</dbReference>
<organism evidence="2 3">
    <name type="scientific">Stieleria maiorica</name>
    <dbReference type="NCBI Taxonomy" id="2795974"/>
    <lineage>
        <taxon>Bacteria</taxon>
        <taxon>Pseudomonadati</taxon>
        <taxon>Planctomycetota</taxon>
        <taxon>Planctomycetia</taxon>
        <taxon>Pirellulales</taxon>
        <taxon>Pirellulaceae</taxon>
        <taxon>Stieleria</taxon>
    </lineage>
</organism>
<dbReference type="EMBL" id="CP036264">
    <property type="protein sequence ID" value="QEF99674.1"/>
    <property type="molecule type" value="Genomic_DNA"/>
</dbReference>
<reference evidence="2 3" key="1">
    <citation type="submission" date="2019-02" db="EMBL/GenBank/DDBJ databases">
        <title>Planctomycetal bacteria perform biofilm scaping via a novel small molecule.</title>
        <authorList>
            <person name="Jeske O."/>
            <person name="Boedeker C."/>
            <person name="Wiegand S."/>
            <person name="Breitling P."/>
            <person name="Kallscheuer N."/>
            <person name="Jogler M."/>
            <person name="Rohde M."/>
            <person name="Petersen J."/>
            <person name="Medema M.H."/>
            <person name="Surup F."/>
            <person name="Jogler C."/>
        </authorList>
    </citation>
    <scope>NUCLEOTIDE SEQUENCE [LARGE SCALE GENOMIC DNA]</scope>
    <source>
        <strain evidence="2 3">Mal15</strain>
    </source>
</reference>
<accession>A0A5B9MJ51</accession>
<keyword evidence="1" id="KW-0472">Membrane</keyword>
<gene>
    <name evidence="2" type="primary">czcA_2</name>
    <name evidence="2" type="ORF">Mal15_37400</name>
</gene>
<keyword evidence="1" id="KW-0812">Transmembrane</keyword>
<name>A0A5B9MJ51_9BACT</name>
<dbReference type="SUPFAM" id="SSF82693">
    <property type="entry name" value="Multidrug efflux transporter AcrB pore domain, PN1, PN2, PC1 and PC2 subdomains"/>
    <property type="match status" value="1"/>
</dbReference>
<feature type="transmembrane region" description="Helical" evidence="1">
    <location>
        <begin position="918"/>
        <end position="942"/>
    </location>
</feature>
<evidence type="ECO:0000313" key="2">
    <source>
        <dbReference type="EMBL" id="QEF99674.1"/>
    </source>
</evidence>
<evidence type="ECO:0000313" key="3">
    <source>
        <dbReference type="Proteomes" id="UP000321353"/>
    </source>
</evidence>
<feature type="transmembrane region" description="Helical" evidence="1">
    <location>
        <begin position="363"/>
        <end position="381"/>
    </location>
</feature>
<keyword evidence="1" id="KW-1133">Transmembrane helix</keyword>
<dbReference type="AlphaFoldDB" id="A0A5B9MJ51"/>
<dbReference type="SUPFAM" id="SSF82866">
    <property type="entry name" value="Multidrug efflux transporter AcrB transmembrane domain"/>
    <property type="match status" value="2"/>
</dbReference>
<dbReference type="GO" id="GO:0042910">
    <property type="term" value="F:xenobiotic transmembrane transporter activity"/>
    <property type="evidence" value="ECO:0007669"/>
    <property type="project" value="TreeGrafter"/>
</dbReference>
<dbReference type="PRINTS" id="PR00702">
    <property type="entry name" value="ACRIFLAVINRP"/>
</dbReference>
<feature type="transmembrane region" description="Helical" evidence="1">
    <location>
        <begin position="890"/>
        <end position="912"/>
    </location>
</feature>
<dbReference type="Gene3D" id="3.30.70.1320">
    <property type="entry name" value="Multidrug efflux transporter AcrB pore domain like"/>
    <property type="match status" value="1"/>
</dbReference>
<protein>
    <submittedName>
        <fullName evidence="2">Cobalt-zinc-cadmium resistance protein CzcA</fullName>
    </submittedName>
</protein>
<dbReference type="Proteomes" id="UP000321353">
    <property type="component" value="Chromosome"/>
</dbReference>
<dbReference type="PANTHER" id="PTHR32063:SF18">
    <property type="entry name" value="CATION EFFLUX SYSTEM PROTEIN"/>
    <property type="match status" value="1"/>
</dbReference>
<dbReference type="Gene3D" id="3.30.2090.10">
    <property type="entry name" value="Multidrug efflux transporter AcrB TolC docking domain, DN and DC subdomains"/>
    <property type="match status" value="2"/>
</dbReference>
<feature type="transmembrane region" description="Helical" evidence="1">
    <location>
        <begin position="436"/>
        <end position="454"/>
    </location>
</feature>
<dbReference type="KEGG" id="smam:Mal15_37400"/>
<evidence type="ECO:0000256" key="1">
    <source>
        <dbReference type="SAM" id="Phobius"/>
    </source>
</evidence>
<feature type="transmembrane region" description="Helical" evidence="1">
    <location>
        <begin position="988"/>
        <end position="1014"/>
    </location>
</feature>
<proteinExistence type="predicted"/>
<dbReference type="Gene3D" id="1.20.1640.10">
    <property type="entry name" value="Multidrug efflux transporter AcrB transmembrane domain"/>
    <property type="match status" value="2"/>
</dbReference>
<feature type="transmembrane region" description="Helical" evidence="1">
    <location>
        <begin position="866"/>
        <end position="883"/>
    </location>
</feature>
<dbReference type="GO" id="GO:0005886">
    <property type="term" value="C:plasma membrane"/>
    <property type="evidence" value="ECO:0007669"/>
    <property type="project" value="TreeGrafter"/>
</dbReference>
<sequence>MNRRPDVDRRLVVLAIALISVSGFVGFSTRKSREDPKSRVRWGYVTTEFPGAQPHEVESLVSEPIEKALREAGTVRSIESSSLRGVSLVFIRLTDEATDVDQSWLKIQDKLSQVAGKLPDRASAPILVDERQWGSHTRVVGLYERSPEPMPIGVLARWSKELNNRLSFVPGTRFTELFGLPEEEVLVEIDEATIASTRLTTRDIVDRLRARDSGRLDSTSQSGPNTMPVDLSGDLRALEDIGDLLILNGDGNRHVRLGDLATIRRCERQPRRESAFIHGRRAVVVATRMDDSYGIDSWTRAQNAVLEEFAASLPEQLGLAIVFNQQKYTDDRAASLYKSLGIGIILVVVTICWMMGWRAAIPICAALPLTLAITFTLMIPVDAALHQMSIAGLILALGMLVDNPIIVVDDMQRRLDRGLDHVSAYRESVRHLKGPLIGSNVTTVLGFTPILLLGGPTGEFMQQLGWSVISCLLGSLVLSLTLIPILSSYCLKPNATPVSIAEAKRSDGQSGGLWSRVLRRVLRSTLRTPMLLIAPTLLICSFGFVISPALQEQFFPAAERNHFHFSVRLPTHASISKTEQVAMRAREITLRHIEVEEVAIFVGRSAPKLHYSMVGLEDNRPNFAQGLVQLKTDRVPVDLIHKLQAEFDRQIPEAQCIVRLIEQGPPAPAPIELRIYGRSLDQLHDLGREAQSLLMQESGIIHTRMAHEPGGPVLGIRVSQTDSEQAGLDSESISQQVRDSFDGLVMASMSEGIEEIPIRVRLTDSATSHPARIVSLPLVATQSLRKLVPINALAEPTVEHQKFCIYRRNSSRCNIVYAYTRAGSLPVSIEEKFKDKWETLAKELPPGYRYDFGGISHERNSAVSNLMAYSLVIGMLMFATLVVTFRSFRLAIIIVCVASLSVGLGLTSLWVFQYPIGIVAIIGIAGLVGLAVNDSIVVLSECQSDASKQLDVTHSIMGASRHVFTTSVTTVAGVLPLILAGGDFWPPMMIVIAGGIVGATLIALGFTPACYVWLTRKSRATQ</sequence>
<dbReference type="InterPro" id="IPR027463">
    <property type="entry name" value="AcrB_DN_DC_subdom"/>
</dbReference>